<proteinExistence type="predicted"/>
<evidence type="ECO:0000313" key="4">
    <source>
        <dbReference type="Proteomes" id="UP000054804"/>
    </source>
</evidence>
<feature type="region of interest" description="Disordered" evidence="1">
    <location>
        <begin position="153"/>
        <end position="174"/>
    </location>
</feature>
<reference evidence="3 4" key="1">
    <citation type="submission" date="2015-12" db="EMBL/GenBank/DDBJ databases">
        <title>Draft genome sequence of Streptomyces silvensis ATCC 53525, a producer of novel hormone antagonists.</title>
        <authorList>
            <person name="Johnston C.W."/>
            <person name="Li Y."/>
            <person name="Magarvey N.A."/>
        </authorList>
    </citation>
    <scope>NUCLEOTIDE SEQUENCE [LARGE SCALE GENOMIC DNA]</scope>
    <source>
        <strain evidence="3 4">ATCC 53525</strain>
    </source>
</reference>
<keyword evidence="4" id="KW-1185">Reference proteome</keyword>
<dbReference type="Pfam" id="PF18135">
    <property type="entry name" value="Type_ISP_C"/>
    <property type="match status" value="1"/>
</dbReference>
<dbReference type="RefSeq" id="WP_058852291.1">
    <property type="nucleotide sequence ID" value="NZ_LOCL01000074.1"/>
</dbReference>
<name>A0A0W7WSD3_9ACTN</name>
<sequence length="402" mass="42356">MPGVTHDEAPLLADLMPWSVAPLRPGRGWPMGPDAASLKARWDAFVRADDAGREALFGPTRARTLHTAVAQLPGFDGATEPLARAAGPCPEPVRVLHGPFDEQWLIPDHRLIDVARAELWRVLGAGQLFLTEQGYVADAGAAGSSGPPVLASTVLPDGRSPAGRPGRIRPLFRRPGGAEPNLAPGLLPFLAAAYGTDVTTDDILAWVLAAARASAAGCVVPLPADAGTWARGVAAGRRLKWLHLRGAGGERPRLPGGRRPYVRSPLPARPDVLTYAPDDEALLVGDGGIVSPVPAGAWDFRVSGVRVLELWFDRRVAAAEPGTLEAIRPSVWPQAWTSQLLELITVLALLAEEEPFAAGDGGSITGAELRAAGVLPAPEWARRPASVLDHHEEGPGGQFALL</sequence>
<dbReference type="OrthoDB" id="9776021at2"/>
<dbReference type="EMBL" id="LOCL01000074">
    <property type="protein sequence ID" value="KUF13498.1"/>
    <property type="molecule type" value="Genomic_DNA"/>
</dbReference>
<organism evidence="3 4">
    <name type="scientific">Streptomyces silvensis</name>
    <dbReference type="NCBI Taxonomy" id="1765722"/>
    <lineage>
        <taxon>Bacteria</taxon>
        <taxon>Bacillati</taxon>
        <taxon>Actinomycetota</taxon>
        <taxon>Actinomycetes</taxon>
        <taxon>Kitasatosporales</taxon>
        <taxon>Streptomycetaceae</taxon>
        <taxon>Streptomyces</taxon>
    </lineage>
</organism>
<dbReference type="InterPro" id="IPR041635">
    <property type="entry name" value="Type_ISP_LLaBIII_C"/>
</dbReference>
<keyword evidence="3" id="KW-0489">Methyltransferase</keyword>
<comment type="caution">
    <text evidence="3">The sequence shown here is derived from an EMBL/GenBank/DDBJ whole genome shotgun (WGS) entry which is preliminary data.</text>
</comment>
<evidence type="ECO:0000256" key="1">
    <source>
        <dbReference type="SAM" id="MobiDB-lite"/>
    </source>
</evidence>
<feature type="domain" description="Type ISP restriction-modification enzyme LLaBIII C-terminal specificity" evidence="2">
    <location>
        <begin position="14"/>
        <end position="343"/>
    </location>
</feature>
<dbReference type="GO" id="GO:0008168">
    <property type="term" value="F:methyltransferase activity"/>
    <property type="evidence" value="ECO:0007669"/>
    <property type="project" value="UniProtKB-KW"/>
</dbReference>
<evidence type="ECO:0000259" key="2">
    <source>
        <dbReference type="Pfam" id="PF18135"/>
    </source>
</evidence>
<protein>
    <submittedName>
        <fullName evidence="3">DNA methyltransferase</fullName>
    </submittedName>
</protein>
<dbReference type="AlphaFoldDB" id="A0A0W7WSD3"/>
<evidence type="ECO:0000313" key="3">
    <source>
        <dbReference type="EMBL" id="KUF13498.1"/>
    </source>
</evidence>
<accession>A0A0W7WSD3</accession>
<dbReference type="GO" id="GO:0032259">
    <property type="term" value="P:methylation"/>
    <property type="evidence" value="ECO:0007669"/>
    <property type="project" value="UniProtKB-KW"/>
</dbReference>
<dbReference type="STRING" id="1765722.AT728_32885"/>
<keyword evidence="3" id="KW-0808">Transferase</keyword>
<dbReference type="Proteomes" id="UP000054804">
    <property type="component" value="Unassembled WGS sequence"/>
</dbReference>
<gene>
    <name evidence="3" type="ORF">AT728_32885</name>
</gene>